<protein>
    <submittedName>
        <fullName evidence="2">Uncharacterized protein</fullName>
    </submittedName>
</protein>
<dbReference type="InterPro" id="IPR045772">
    <property type="entry name" value="DUF6225"/>
</dbReference>
<reference evidence="1" key="5">
    <citation type="submission" date="2020-09" db="EMBL/GenBank/DDBJ databases">
        <authorList>
            <person name="Sun Q."/>
            <person name="Ohkuma M."/>
        </authorList>
    </citation>
    <scope>NUCLEOTIDE SEQUENCE</scope>
    <source>
        <strain evidence="1">JCM 4434</strain>
    </source>
</reference>
<keyword evidence="3" id="KW-1185">Reference proteome</keyword>
<dbReference type="Pfam" id="PF19735">
    <property type="entry name" value="DUF6225"/>
    <property type="match status" value="1"/>
</dbReference>
<accession>A0A1E7NEH0</accession>
<dbReference type="EMBL" id="BMUB01000031">
    <property type="protein sequence ID" value="GGV03635.1"/>
    <property type="molecule type" value="Genomic_DNA"/>
</dbReference>
<dbReference type="Proteomes" id="UP000037395">
    <property type="component" value="Unassembled WGS sequence"/>
</dbReference>
<sequence>MADTDTYVHSPEVWTAGRLREAIKDLPDDAPIHIGVASDPGDFDGYQDHVLVDCEPIEWAGDDGAPERTEVEYTLFADWPAGTYDVLD</sequence>
<accession>A0A8H9I0C7</accession>
<dbReference type="OrthoDB" id="4291363at2"/>
<dbReference type="AlphaFoldDB" id="A0A1E7NEH0"/>
<dbReference type="RefSeq" id="WP_030557527.1">
    <property type="nucleotide sequence ID" value="NZ_BMUB01000031.1"/>
</dbReference>
<dbReference type="KEGG" id="kau:B6264_30475"/>
<dbReference type="Proteomes" id="UP000610124">
    <property type="component" value="Unassembled WGS sequence"/>
</dbReference>
<reference evidence="1 4" key="1">
    <citation type="journal article" date="2014" name="Int. J. Syst. Evol. Microbiol.">
        <title>Complete genome sequence of Corynebacterium casei LMG S-19264T (=DSM 44701T), isolated from a smear-ripened cheese.</title>
        <authorList>
            <consortium name="US DOE Joint Genome Institute (JGI-PGF)"/>
            <person name="Walter F."/>
            <person name="Albersmeier A."/>
            <person name="Kalinowski J."/>
            <person name="Ruckert C."/>
        </authorList>
    </citation>
    <scope>NUCLEOTIDE SEQUENCE [LARGE SCALE GENOMIC DNA]</scope>
    <source>
        <strain evidence="1 4">JCM 4434</strain>
    </source>
</reference>
<evidence type="ECO:0000313" key="4">
    <source>
        <dbReference type="Proteomes" id="UP000610124"/>
    </source>
</evidence>
<reference evidence="2 3" key="2">
    <citation type="submission" date="2014-07" db="EMBL/GenBank/DDBJ databases">
        <authorList>
            <person name="Zhang J.E."/>
            <person name="Yang H."/>
            <person name="Guo J."/>
            <person name="Deng Z."/>
            <person name="Luo H."/>
            <person name="Luo M."/>
            <person name="Zhao B."/>
        </authorList>
    </citation>
    <scope>NUCLEOTIDE SEQUENCE [LARGE SCALE GENOMIC DNA]</scope>
    <source>
        <strain evidence="2">ATCC 10762</strain>
        <strain evidence="3">ATCC 10762 / DSM 40127 / CCM 3239 / JCM 4008 / LMG 5968 / NBRC 12843 / NCIMB 8234 / A-377</strain>
    </source>
</reference>
<evidence type="ECO:0000313" key="2">
    <source>
        <dbReference type="EMBL" id="OEV39035.1"/>
    </source>
</evidence>
<evidence type="ECO:0000313" key="3">
    <source>
        <dbReference type="Proteomes" id="UP000037395"/>
    </source>
</evidence>
<reference evidence="2" key="3">
    <citation type="submission" date="2016-08" db="EMBL/GenBank/DDBJ databases">
        <title>Sequencing, Assembly and Comparative Genomics of S. aureofaciens ATCC 10762.</title>
        <authorList>
            <person name="Gradnigo J.S."/>
            <person name="Johnson N."/>
            <person name="Somerville G.A."/>
        </authorList>
    </citation>
    <scope>NUCLEOTIDE SEQUENCE [LARGE SCALE GENOMIC DNA]</scope>
    <source>
        <strain evidence="2">ATCC 10762</strain>
    </source>
</reference>
<comment type="caution">
    <text evidence="2">The sequence shown here is derived from an EMBL/GenBank/DDBJ whole genome shotgun (WGS) entry which is preliminary data.</text>
</comment>
<gene>
    <name evidence="1" type="ORF">GCM10010502_67890</name>
    <name evidence="2" type="ORF">HS99_0018205</name>
</gene>
<dbReference type="EMBL" id="JPRF03000002">
    <property type="protein sequence ID" value="OEV39035.1"/>
    <property type="molecule type" value="Genomic_DNA"/>
</dbReference>
<evidence type="ECO:0000313" key="1">
    <source>
        <dbReference type="EMBL" id="GGV03635.1"/>
    </source>
</evidence>
<dbReference type="GeneID" id="97489688"/>
<reference evidence="3" key="4">
    <citation type="submission" date="2016-08" db="EMBL/GenBank/DDBJ databases">
        <title>Sequencing, assembly and comparative genomics of S. aureofaciens ATCC 10762.</title>
        <authorList>
            <person name="Gradnigo J.S."/>
            <person name="Johnson N."/>
            <person name="Somerville G.A."/>
        </authorList>
    </citation>
    <scope>NUCLEOTIDE SEQUENCE [LARGE SCALE GENOMIC DNA]</scope>
    <source>
        <strain evidence="3">ATCC 10762 / DSM 40127 / CCM 3239 / JCM 4008 / LMG 5968 / NBRC 12843 / NCIMB 8234 / A-377</strain>
    </source>
</reference>
<organism evidence="2 3">
    <name type="scientific">Kitasatospora aureofaciens</name>
    <name type="common">Streptomyces aureofaciens</name>
    <dbReference type="NCBI Taxonomy" id="1894"/>
    <lineage>
        <taxon>Bacteria</taxon>
        <taxon>Bacillati</taxon>
        <taxon>Actinomycetota</taxon>
        <taxon>Actinomycetes</taxon>
        <taxon>Kitasatosporales</taxon>
        <taxon>Streptomycetaceae</taxon>
        <taxon>Kitasatospora</taxon>
    </lineage>
</organism>
<name>A0A1E7NEH0_KITAU</name>
<proteinExistence type="predicted"/>